<feature type="region of interest" description="Disordered" evidence="1">
    <location>
        <begin position="1"/>
        <end position="32"/>
    </location>
</feature>
<organism evidence="3 4">
    <name type="scientific">Rubripirellula lacrimiformis</name>
    <dbReference type="NCBI Taxonomy" id="1930273"/>
    <lineage>
        <taxon>Bacteria</taxon>
        <taxon>Pseudomonadati</taxon>
        <taxon>Planctomycetota</taxon>
        <taxon>Planctomycetia</taxon>
        <taxon>Pirellulales</taxon>
        <taxon>Pirellulaceae</taxon>
        <taxon>Rubripirellula</taxon>
    </lineage>
</organism>
<sequence>MTDRSIETQGNPNEDGAVDQSPVDPHADKYNDPRAVITGRGIAIGVLVAILAVLGTWASIRARKTKLEETTRFWGQDVITALQIGERMELISRGNSDFETVDLTATPGLGHLRRALLDERHFDWTTETAGSVADMCPAEDDPKSPCIQLRLTDPTGHRFEPVEIDIALDGGWVGPSDGSKRVQATDWVQPKLRNYFATIMSVQQKRFDLRD</sequence>
<proteinExistence type="predicted"/>
<keyword evidence="2" id="KW-0812">Transmembrane</keyword>
<feature type="transmembrane region" description="Helical" evidence="2">
    <location>
        <begin position="41"/>
        <end position="60"/>
    </location>
</feature>
<keyword evidence="4" id="KW-1185">Reference proteome</keyword>
<dbReference type="KEGG" id="rlc:K227x_24080"/>
<evidence type="ECO:0000313" key="3">
    <source>
        <dbReference type="EMBL" id="QDT04022.1"/>
    </source>
</evidence>
<evidence type="ECO:0000256" key="1">
    <source>
        <dbReference type="SAM" id="MobiDB-lite"/>
    </source>
</evidence>
<keyword evidence="2" id="KW-0472">Membrane</keyword>
<dbReference type="RefSeq" id="WP_145169567.1">
    <property type="nucleotide sequence ID" value="NZ_CP036525.1"/>
</dbReference>
<evidence type="ECO:0000256" key="2">
    <source>
        <dbReference type="SAM" id="Phobius"/>
    </source>
</evidence>
<dbReference type="EMBL" id="CP036525">
    <property type="protein sequence ID" value="QDT04022.1"/>
    <property type="molecule type" value="Genomic_DNA"/>
</dbReference>
<protein>
    <submittedName>
        <fullName evidence="3">Uncharacterized protein</fullName>
    </submittedName>
</protein>
<reference evidence="3 4" key="1">
    <citation type="submission" date="2019-02" db="EMBL/GenBank/DDBJ databases">
        <title>Deep-cultivation of Planctomycetes and their phenomic and genomic characterization uncovers novel biology.</title>
        <authorList>
            <person name="Wiegand S."/>
            <person name="Jogler M."/>
            <person name="Boedeker C."/>
            <person name="Pinto D."/>
            <person name="Vollmers J."/>
            <person name="Rivas-Marin E."/>
            <person name="Kohn T."/>
            <person name="Peeters S.H."/>
            <person name="Heuer A."/>
            <person name="Rast P."/>
            <person name="Oberbeckmann S."/>
            <person name="Bunk B."/>
            <person name="Jeske O."/>
            <person name="Meyerdierks A."/>
            <person name="Storesund J.E."/>
            <person name="Kallscheuer N."/>
            <person name="Luecker S."/>
            <person name="Lage O.M."/>
            <person name="Pohl T."/>
            <person name="Merkel B.J."/>
            <person name="Hornburger P."/>
            <person name="Mueller R.-W."/>
            <person name="Bruemmer F."/>
            <person name="Labrenz M."/>
            <person name="Spormann A.M."/>
            <person name="Op den Camp H."/>
            <person name="Overmann J."/>
            <person name="Amann R."/>
            <person name="Jetten M.S.M."/>
            <person name="Mascher T."/>
            <person name="Medema M.H."/>
            <person name="Devos D.P."/>
            <person name="Kaster A.-K."/>
            <person name="Ovreas L."/>
            <person name="Rohde M."/>
            <person name="Galperin M.Y."/>
            <person name="Jogler C."/>
        </authorList>
    </citation>
    <scope>NUCLEOTIDE SEQUENCE [LARGE SCALE GENOMIC DNA]</scope>
    <source>
        <strain evidence="3 4">K22_7</strain>
    </source>
</reference>
<evidence type="ECO:0000313" key="4">
    <source>
        <dbReference type="Proteomes" id="UP000318538"/>
    </source>
</evidence>
<dbReference type="OrthoDB" id="268738at2"/>
<accession>A0A517NA63</accession>
<name>A0A517NA63_9BACT</name>
<gene>
    <name evidence="3" type="ORF">K227x_24080</name>
</gene>
<dbReference type="Proteomes" id="UP000318538">
    <property type="component" value="Chromosome"/>
</dbReference>
<keyword evidence="2" id="KW-1133">Transmembrane helix</keyword>
<dbReference type="AlphaFoldDB" id="A0A517NA63"/>